<dbReference type="InterPro" id="IPR013328">
    <property type="entry name" value="6PGD_dom2"/>
</dbReference>
<feature type="binding site" description="in other chain" evidence="7">
    <location>
        <position position="102"/>
    </location>
    <ligand>
        <name>substrate</name>
        <note>ligand shared between dimeric partners</note>
    </ligand>
</feature>
<dbReference type="InterPro" id="IPR006183">
    <property type="entry name" value="Pgluconate_DH"/>
</dbReference>
<comment type="function">
    <text evidence="5">Catalyzes the oxidative decarboxylation of 6-phosphogluconate to ribulose 5-phosphate and CO(2), with concomitant reduction of NADP to NADPH.</text>
</comment>
<dbReference type="Gene3D" id="1.20.5.320">
    <property type="entry name" value="6-Phosphogluconate Dehydrogenase, domain 3"/>
    <property type="match status" value="1"/>
</dbReference>
<feature type="binding site" evidence="8">
    <location>
        <begin position="10"/>
        <end position="15"/>
    </location>
    <ligand>
        <name>NADP(+)</name>
        <dbReference type="ChEBI" id="CHEBI:58349"/>
    </ligand>
</feature>
<dbReference type="RefSeq" id="WP_086349407.1">
    <property type="nucleotide sequence ID" value="NZ_CP147247.1"/>
</dbReference>
<evidence type="ECO:0000256" key="3">
    <source>
        <dbReference type="ARBA" id="ARBA00023002"/>
    </source>
</evidence>
<dbReference type="GO" id="GO:0006098">
    <property type="term" value="P:pentose-phosphate shunt"/>
    <property type="evidence" value="ECO:0007669"/>
    <property type="project" value="UniProtKB-UniPathway"/>
</dbReference>
<dbReference type="Pfam" id="PF00393">
    <property type="entry name" value="6PGD"/>
    <property type="match status" value="1"/>
</dbReference>
<keyword evidence="4 9" id="KW-0311">Gluconate utilization</keyword>
<feature type="binding site" evidence="8">
    <location>
        <begin position="74"/>
        <end position="76"/>
    </location>
    <ligand>
        <name>NADP(+)</name>
        <dbReference type="ChEBI" id="CHEBI:58349"/>
    </ligand>
</feature>
<keyword evidence="13" id="KW-1185">Reference proteome</keyword>
<dbReference type="InterPro" id="IPR006114">
    <property type="entry name" value="6PGDH_C"/>
</dbReference>
<comment type="similarity">
    <text evidence="1 5 9">Belongs to the 6-phosphogluconate dehydrogenase family.</text>
</comment>
<dbReference type="EMBL" id="CP147247">
    <property type="protein sequence ID" value="WYJ92471.1"/>
    <property type="molecule type" value="Genomic_DNA"/>
</dbReference>
<dbReference type="FunFam" id="3.40.50.720:FF:000007">
    <property type="entry name" value="6-phosphogluconate dehydrogenase, decarboxylating"/>
    <property type="match status" value="1"/>
</dbReference>
<dbReference type="Pfam" id="PF03446">
    <property type="entry name" value="NAD_binding_2"/>
    <property type="match status" value="1"/>
</dbReference>
<dbReference type="Proteomes" id="UP000195141">
    <property type="component" value="Chromosome"/>
</dbReference>
<dbReference type="PRINTS" id="PR00076">
    <property type="entry name" value="6PGDHDRGNASE"/>
</dbReference>
<comment type="pathway">
    <text evidence="5 9">Carbohydrate degradation; pentose phosphate pathway; D-ribulose 5-phosphate from D-glucose 6-phosphate (oxidative stage): step 3/3.</text>
</comment>
<feature type="binding site" evidence="7">
    <location>
        <position position="448"/>
    </location>
    <ligand>
        <name>substrate</name>
        <note>ligand shared between dimeric partners</note>
    </ligand>
</feature>
<reference evidence="11" key="1">
    <citation type="submission" date="2017-05" db="EMBL/GenBank/DDBJ databases">
        <title>The Genome Sequence of Enterococcus sp. 9E7_DIV0242.</title>
        <authorList>
            <consortium name="The Broad Institute Genomics Platform"/>
            <consortium name="The Broad Institute Genomic Center for Infectious Diseases"/>
            <person name="Earl A."/>
            <person name="Manson A."/>
            <person name="Schwartman J."/>
            <person name="Gilmore M."/>
            <person name="Abouelleil A."/>
            <person name="Cao P."/>
            <person name="Chapman S."/>
            <person name="Cusick C."/>
            <person name="Shea T."/>
            <person name="Young S."/>
            <person name="Neafsey D."/>
            <person name="Nusbaum C."/>
            <person name="Birren B."/>
        </authorList>
    </citation>
    <scope>NUCLEOTIDE SEQUENCE [LARGE SCALE GENOMIC DNA]</scope>
    <source>
        <strain evidence="11">9E7_DIV0242</strain>
    </source>
</reference>
<dbReference type="InterPro" id="IPR008927">
    <property type="entry name" value="6-PGluconate_DH-like_C_sf"/>
</dbReference>
<organism evidence="11">
    <name type="scientific">Candidatus Enterococcus clewellii</name>
    <dbReference type="NCBI Taxonomy" id="1834193"/>
    <lineage>
        <taxon>Bacteria</taxon>
        <taxon>Bacillati</taxon>
        <taxon>Bacillota</taxon>
        <taxon>Bacilli</taxon>
        <taxon>Lactobacillales</taxon>
        <taxon>Enterococcaceae</taxon>
        <taxon>Enterococcus</taxon>
    </lineage>
</organism>
<evidence type="ECO:0000256" key="7">
    <source>
        <dbReference type="PIRSR" id="PIRSR000109-2"/>
    </source>
</evidence>
<evidence type="ECO:0000256" key="2">
    <source>
        <dbReference type="ARBA" id="ARBA00011738"/>
    </source>
</evidence>
<dbReference type="InterPro" id="IPR006115">
    <property type="entry name" value="6PGDH_NADP-bd"/>
</dbReference>
<evidence type="ECO:0000313" key="13">
    <source>
        <dbReference type="Proteomes" id="UP000195141"/>
    </source>
</evidence>
<feature type="binding site" evidence="7">
    <location>
        <position position="454"/>
    </location>
    <ligand>
        <name>substrate</name>
        <note>ligand shared between dimeric partners</note>
    </ligand>
</feature>
<reference evidence="12" key="3">
    <citation type="submission" date="2024-03" db="EMBL/GenBank/DDBJ databases">
        <title>The Genome Sequence of Enterococcus sp. DIV0242b.</title>
        <authorList>
            <consortium name="The Broad Institute Genomics Platform"/>
            <consortium name="The Broad Institute Microbial Omics Core"/>
            <consortium name="The Broad Institute Genomic Center for Infectious Diseases"/>
            <person name="Earl A."/>
            <person name="Manson A."/>
            <person name="Gilmore M."/>
            <person name="Schwartman J."/>
            <person name="Shea T."/>
            <person name="Abouelleil A."/>
            <person name="Cao P."/>
            <person name="Chapman S."/>
            <person name="Cusick C."/>
            <person name="Young S."/>
            <person name="Neafsey D."/>
            <person name="Nusbaum C."/>
            <person name="Birren B."/>
        </authorList>
    </citation>
    <scope>NUCLEOTIDE SEQUENCE</scope>
    <source>
        <strain evidence="12">9E7_DIV0242</strain>
    </source>
</reference>
<dbReference type="SUPFAM" id="SSF48179">
    <property type="entry name" value="6-phosphogluconate dehydrogenase C-terminal domain-like"/>
    <property type="match status" value="1"/>
</dbReference>
<dbReference type="OrthoDB" id="9804542at2"/>
<evidence type="ECO:0000256" key="6">
    <source>
        <dbReference type="PIRSR" id="PIRSR000109-1"/>
    </source>
</evidence>
<dbReference type="Gene3D" id="1.10.1040.10">
    <property type="entry name" value="N-(1-d-carboxylethyl)-l-norvaline Dehydrogenase, domain 2"/>
    <property type="match status" value="1"/>
</dbReference>
<gene>
    <name evidence="11" type="ORF">A5888_002368</name>
    <name evidence="12" type="ORF">A5888_004244</name>
</gene>
<feature type="binding site" description="in other chain" evidence="7">
    <location>
        <position position="289"/>
    </location>
    <ligand>
        <name>substrate</name>
        <note>ligand shared between dimeric partners</note>
    </ligand>
</feature>
<feature type="binding site" description="in other chain" evidence="7">
    <location>
        <begin position="186"/>
        <end position="187"/>
    </location>
    <ligand>
        <name>substrate</name>
        <note>ligand shared between dimeric partners</note>
    </ligand>
</feature>
<dbReference type="InterPro" id="IPR006184">
    <property type="entry name" value="6PGdom_BS"/>
</dbReference>
<dbReference type="AlphaFoldDB" id="A0A242K7G9"/>
<dbReference type="EC" id="1.1.1.44" evidence="5 9"/>
<feature type="active site" description="Proton acceptor" evidence="6">
    <location>
        <position position="183"/>
    </location>
</feature>
<feature type="binding site" evidence="8">
    <location>
        <position position="102"/>
    </location>
    <ligand>
        <name>NADP(+)</name>
        <dbReference type="ChEBI" id="CHEBI:58349"/>
    </ligand>
</feature>
<feature type="binding site" description="in other chain" evidence="7">
    <location>
        <position position="262"/>
    </location>
    <ligand>
        <name>substrate</name>
        <note>ligand shared between dimeric partners</note>
    </ligand>
</feature>
<dbReference type="InterPro" id="IPR036291">
    <property type="entry name" value="NAD(P)-bd_dom_sf"/>
</dbReference>
<dbReference type="InterPro" id="IPR006113">
    <property type="entry name" value="6PGDH_Gnd/GntZ"/>
</dbReference>
<keyword evidence="5 9" id="KW-0521">NADP</keyword>
<dbReference type="PANTHER" id="PTHR11811">
    <property type="entry name" value="6-PHOSPHOGLUCONATE DEHYDROGENASE"/>
    <property type="match status" value="1"/>
</dbReference>
<evidence type="ECO:0000256" key="5">
    <source>
        <dbReference type="PIRNR" id="PIRNR000109"/>
    </source>
</evidence>
<accession>A0A242K7G9</accession>
<dbReference type="NCBIfam" id="NF006765">
    <property type="entry name" value="PRK09287.1"/>
    <property type="match status" value="1"/>
</dbReference>
<feature type="binding site" description="in other chain" evidence="7">
    <location>
        <begin position="128"/>
        <end position="130"/>
    </location>
    <ligand>
        <name>substrate</name>
        <note>ligand shared between dimeric partners</note>
    </ligand>
</feature>
<sequence length="473" mass="52755">MTKQQFGVVGMAVMGKNLALNIESRGYSVALFNRTGSKTTEVVEEHPDKNFKATYTIEEFVDSIEKPRRIMLMVKAGFATDATIQELLPHLDKGDILIDGGNTFFKDTMRRNEELANSGINFIGTGVSGGEEGALKGPSIMPGGQKEAYELVAPVLEKISAKAEDGEPCVTYIGPNGAGHYVKMVHNGIEYGDMQLIAESYDLMQNILGLSVDEMAEIFKEWNDGELDSYLVEITADILTRKDDEGTGQPIVDVIMDAAGNKGTGKWTSQSSLDLGVPLPLITESVFARFISAYKEERVKAAGVLAKPVPYQYDGDKKELVEKIREALYFSKIMSYAQGFAQLRVASKEYDWDLPFGDIAKIWRAGCIIRAQFLQKITDAYEKDSDIENLLLDDYFVEITKKYQQSVRDVVAMAVQAGVPVPTFASAIAYYDSYRSERLPANLIQAQRDYFGAHTYERTDKEGIYHYSWYTEE</sequence>
<dbReference type="SMART" id="SM01350">
    <property type="entry name" value="6PGD"/>
    <property type="match status" value="1"/>
</dbReference>
<feature type="active site" description="Proton donor" evidence="6">
    <location>
        <position position="190"/>
    </location>
</feature>
<dbReference type="UniPathway" id="UPA00115">
    <property type="reaction ID" value="UER00410"/>
</dbReference>
<dbReference type="GO" id="GO:0004616">
    <property type="term" value="F:phosphogluconate dehydrogenase (decarboxylating) activity"/>
    <property type="evidence" value="ECO:0007669"/>
    <property type="project" value="UniProtKB-EC"/>
</dbReference>
<feature type="binding site" evidence="8">
    <location>
        <begin position="33"/>
        <end position="35"/>
    </location>
    <ligand>
        <name>NADP(+)</name>
        <dbReference type="ChEBI" id="CHEBI:58349"/>
    </ligand>
</feature>
<evidence type="ECO:0000259" key="10">
    <source>
        <dbReference type="SMART" id="SM01350"/>
    </source>
</evidence>
<dbReference type="NCBIfam" id="TIGR00873">
    <property type="entry name" value="gnd"/>
    <property type="match status" value="1"/>
</dbReference>
<comment type="catalytic activity">
    <reaction evidence="5 9">
        <text>6-phospho-D-gluconate + NADP(+) = D-ribulose 5-phosphate + CO2 + NADPH</text>
        <dbReference type="Rhea" id="RHEA:10116"/>
        <dbReference type="ChEBI" id="CHEBI:16526"/>
        <dbReference type="ChEBI" id="CHEBI:57783"/>
        <dbReference type="ChEBI" id="CHEBI:58121"/>
        <dbReference type="ChEBI" id="CHEBI:58349"/>
        <dbReference type="ChEBI" id="CHEBI:58759"/>
        <dbReference type="EC" id="1.1.1.44"/>
    </reaction>
</comment>
<feature type="binding site" description="in other chain" evidence="7">
    <location>
        <position position="191"/>
    </location>
    <ligand>
        <name>substrate</name>
        <note>ligand shared between dimeric partners</note>
    </ligand>
</feature>
<name>A0A242K7G9_9ENTE</name>
<dbReference type="GO" id="GO:0050661">
    <property type="term" value="F:NADP binding"/>
    <property type="evidence" value="ECO:0007669"/>
    <property type="project" value="InterPro"/>
</dbReference>
<evidence type="ECO:0000313" key="11">
    <source>
        <dbReference type="EMBL" id="OTP16154.1"/>
    </source>
</evidence>
<evidence type="ECO:0000256" key="1">
    <source>
        <dbReference type="ARBA" id="ARBA00008419"/>
    </source>
</evidence>
<proteinExistence type="inferred from homology"/>
<evidence type="ECO:0000256" key="8">
    <source>
        <dbReference type="PIRSR" id="PIRSR000109-3"/>
    </source>
</evidence>
<evidence type="ECO:0000256" key="4">
    <source>
        <dbReference type="ARBA" id="ARBA00023064"/>
    </source>
</evidence>
<feature type="domain" description="6-phosphogluconate dehydrogenase C-terminal" evidence="10">
    <location>
        <begin position="179"/>
        <end position="470"/>
    </location>
</feature>
<evidence type="ECO:0000313" key="12">
    <source>
        <dbReference type="EMBL" id="WYJ92471.1"/>
    </source>
</evidence>
<dbReference type="FunFam" id="1.10.1040.10:FF:000002">
    <property type="entry name" value="6-phosphogluconate dehydrogenase, decarboxylating"/>
    <property type="match status" value="1"/>
</dbReference>
<reference evidence="12" key="2">
    <citation type="submission" date="2017-05" db="EMBL/GenBank/DDBJ databases">
        <authorList>
            <consortium name="The Broad Institute Genomics Platform"/>
            <consortium name="The Broad Institute Genomic Center for Infectious Diseases"/>
            <person name="Earl A."/>
            <person name="Manson A."/>
            <person name="Schwartman J."/>
            <person name="Gilmore M."/>
            <person name="Abouelleil A."/>
            <person name="Cao P."/>
            <person name="Chapman S."/>
            <person name="Cusick C."/>
            <person name="Shea T."/>
            <person name="Young S."/>
            <person name="Neafsey D."/>
            <person name="Nusbaum C."/>
            <person name="Birren B."/>
        </authorList>
    </citation>
    <scope>NUCLEOTIDE SEQUENCE</scope>
    <source>
        <strain evidence="12">9E7_DIV0242</strain>
    </source>
</reference>
<dbReference type="GO" id="GO:0019521">
    <property type="term" value="P:D-gluconate metabolic process"/>
    <property type="evidence" value="ECO:0007669"/>
    <property type="project" value="UniProtKB-KW"/>
</dbReference>
<comment type="subunit">
    <text evidence="2 5">Homodimer.</text>
</comment>
<dbReference type="SUPFAM" id="SSF51735">
    <property type="entry name" value="NAD(P)-binding Rossmann-fold domains"/>
    <property type="match status" value="1"/>
</dbReference>
<dbReference type="EMBL" id="NGMM01000003">
    <property type="protein sequence ID" value="OTP16154.1"/>
    <property type="molecule type" value="Genomic_DNA"/>
</dbReference>
<evidence type="ECO:0000256" key="9">
    <source>
        <dbReference type="RuleBase" id="RU000485"/>
    </source>
</evidence>
<dbReference type="PIRSF" id="PIRSF000109">
    <property type="entry name" value="6PGD"/>
    <property type="match status" value="1"/>
</dbReference>
<dbReference type="PROSITE" id="PS00461">
    <property type="entry name" value="6PGD"/>
    <property type="match status" value="1"/>
</dbReference>
<protein>
    <recommendedName>
        <fullName evidence="5 9">6-phosphogluconate dehydrogenase, decarboxylating</fullName>
        <ecNumber evidence="5 9">1.1.1.44</ecNumber>
    </recommendedName>
</protein>
<keyword evidence="5 9" id="KW-0570">Pentose shunt</keyword>
<dbReference type="Gene3D" id="3.40.50.720">
    <property type="entry name" value="NAD(P)-binding Rossmann-like Domain"/>
    <property type="match status" value="1"/>
</dbReference>
<dbReference type="FunFam" id="1.20.5.320:FF:000001">
    <property type="entry name" value="6-phosphogluconate dehydrogenase, decarboxylating"/>
    <property type="match status" value="1"/>
</dbReference>
<keyword evidence="3 5" id="KW-0560">Oxidoreductase</keyword>